<accession>A0AAV2F7M1</accession>
<sequence length="260" mass="27616">MSGGGSRRGGGGEGDIHAAARSGDLTALQLLLGSNPLAINSRDKHSRTPLHLAAWAGHAQVVSYLCKHKADVGAAAMDDMGAIHFAAQKGHLEAVRSLVQSGASIKAFTRKGLTPLHYAIQGSHLELVKYLIKKGADLNVKTKAGRTPLDIAEKEDIRLFLEESERSSKTENTNPKMKAGGQSDSEPLAEKDKPDESNPEAAAAAAAASEQDEEGQEEGVKRKVESKGDKGEAAVHPVTKRPRVALNHLHTADDTEEEET</sequence>
<proteinExistence type="predicted"/>
<dbReference type="Pfam" id="PF00023">
    <property type="entry name" value="Ank"/>
    <property type="match status" value="1"/>
</dbReference>
<feature type="repeat" description="ANK" evidence="3">
    <location>
        <begin position="45"/>
        <end position="77"/>
    </location>
</feature>
<reference evidence="5 6" key="1">
    <citation type="submission" date="2024-04" db="EMBL/GenBank/DDBJ databases">
        <authorList>
            <person name="Fracassetti M."/>
        </authorList>
    </citation>
    <scope>NUCLEOTIDE SEQUENCE [LARGE SCALE GENOMIC DNA]</scope>
</reference>
<dbReference type="Proteomes" id="UP001497516">
    <property type="component" value="Chromosome 6"/>
</dbReference>
<feature type="compositionally biased region" description="Basic and acidic residues" evidence="4">
    <location>
        <begin position="218"/>
        <end position="233"/>
    </location>
</feature>
<evidence type="ECO:0000313" key="5">
    <source>
        <dbReference type="EMBL" id="CAL1394236.1"/>
    </source>
</evidence>
<evidence type="ECO:0000256" key="4">
    <source>
        <dbReference type="SAM" id="MobiDB-lite"/>
    </source>
</evidence>
<feature type="compositionally biased region" description="Low complexity" evidence="4">
    <location>
        <begin position="199"/>
        <end position="209"/>
    </location>
</feature>
<dbReference type="InterPro" id="IPR036770">
    <property type="entry name" value="Ankyrin_rpt-contain_sf"/>
</dbReference>
<organism evidence="5 6">
    <name type="scientific">Linum trigynum</name>
    <dbReference type="NCBI Taxonomy" id="586398"/>
    <lineage>
        <taxon>Eukaryota</taxon>
        <taxon>Viridiplantae</taxon>
        <taxon>Streptophyta</taxon>
        <taxon>Embryophyta</taxon>
        <taxon>Tracheophyta</taxon>
        <taxon>Spermatophyta</taxon>
        <taxon>Magnoliopsida</taxon>
        <taxon>eudicotyledons</taxon>
        <taxon>Gunneridae</taxon>
        <taxon>Pentapetalae</taxon>
        <taxon>rosids</taxon>
        <taxon>fabids</taxon>
        <taxon>Malpighiales</taxon>
        <taxon>Linaceae</taxon>
        <taxon>Linum</taxon>
    </lineage>
</organism>
<feature type="region of interest" description="Disordered" evidence="4">
    <location>
        <begin position="162"/>
        <end position="260"/>
    </location>
</feature>
<keyword evidence="2 3" id="KW-0040">ANK repeat</keyword>
<dbReference type="EMBL" id="OZ034819">
    <property type="protein sequence ID" value="CAL1394236.1"/>
    <property type="molecule type" value="Genomic_DNA"/>
</dbReference>
<dbReference type="Gene3D" id="1.25.40.20">
    <property type="entry name" value="Ankyrin repeat-containing domain"/>
    <property type="match status" value="1"/>
</dbReference>
<dbReference type="SUPFAM" id="SSF48403">
    <property type="entry name" value="Ankyrin repeat"/>
    <property type="match status" value="1"/>
</dbReference>
<dbReference type="PANTHER" id="PTHR24171:SF8">
    <property type="entry name" value="BRCA1-ASSOCIATED RING DOMAIN PROTEIN 1"/>
    <property type="match status" value="1"/>
</dbReference>
<dbReference type="SMART" id="SM00248">
    <property type="entry name" value="ANK"/>
    <property type="match status" value="4"/>
</dbReference>
<dbReference type="PRINTS" id="PR01415">
    <property type="entry name" value="ANKYRIN"/>
</dbReference>
<dbReference type="GO" id="GO:0004842">
    <property type="term" value="F:ubiquitin-protein transferase activity"/>
    <property type="evidence" value="ECO:0007669"/>
    <property type="project" value="TreeGrafter"/>
</dbReference>
<dbReference type="AlphaFoldDB" id="A0AAV2F7M1"/>
<dbReference type="PROSITE" id="PS50088">
    <property type="entry name" value="ANK_REPEAT"/>
    <property type="match status" value="3"/>
</dbReference>
<keyword evidence="1" id="KW-0677">Repeat</keyword>
<dbReference type="PROSITE" id="PS50297">
    <property type="entry name" value="ANK_REP_REGION"/>
    <property type="match status" value="3"/>
</dbReference>
<evidence type="ECO:0000256" key="2">
    <source>
        <dbReference type="ARBA" id="ARBA00023043"/>
    </source>
</evidence>
<keyword evidence="6" id="KW-1185">Reference proteome</keyword>
<feature type="repeat" description="ANK" evidence="3">
    <location>
        <begin position="111"/>
        <end position="143"/>
    </location>
</feature>
<evidence type="ECO:0000256" key="1">
    <source>
        <dbReference type="ARBA" id="ARBA00022737"/>
    </source>
</evidence>
<evidence type="ECO:0000256" key="3">
    <source>
        <dbReference type="PROSITE-ProRule" id="PRU00023"/>
    </source>
</evidence>
<evidence type="ECO:0000313" key="6">
    <source>
        <dbReference type="Proteomes" id="UP001497516"/>
    </source>
</evidence>
<gene>
    <name evidence="5" type="ORF">LTRI10_LOCUS34755</name>
</gene>
<dbReference type="Pfam" id="PF12796">
    <property type="entry name" value="Ank_2"/>
    <property type="match status" value="1"/>
</dbReference>
<dbReference type="GO" id="GO:0085020">
    <property type="term" value="P:protein K6-linked ubiquitination"/>
    <property type="evidence" value="ECO:0007669"/>
    <property type="project" value="TreeGrafter"/>
</dbReference>
<dbReference type="PANTHER" id="PTHR24171">
    <property type="entry name" value="ANKYRIN REPEAT DOMAIN-CONTAINING PROTEIN 39-RELATED"/>
    <property type="match status" value="1"/>
</dbReference>
<feature type="repeat" description="ANK" evidence="3">
    <location>
        <begin position="78"/>
        <end position="110"/>
    </location>
</feature>
<protein>
    <submittedName>
        <fullName evidence="5">Uncharacterized protein</fullName>
    </submittedName>
</protein>
<dbReference type="InterPro" id="IPR002110">
    <property type="entry name" value="Ankyrin_rpt"/>
</dbReference>
<name>A0AAV2F7M1_9ROSI</name>